<dbReference type="EMBL" id="GBRD01012236">
    <property type="protein sequence ID" value="JAG53588.1"/>
    <property type="molecule type" value="Transcribed_RNA"/>
</dbReference>
<proteinExistence type="predicted"/>
<name>A0A0A9X862_LYGHE</name>
<organism evidence="1">
    <name type="scientific">Lygus hesperus</name>
    <name type="common">Western plant bug</name>
    <dbReference type="NCBI Taxonomy" id="30085"/>
    <lineage>
        <taxon>Eukaryota</taxon>
        <taxon>Metazoa</taxon>
        <taxon>Ecdysozoa</taxon>
        <taxon>Arthropoda</taxon>
        <taxon>Hexapoda</taxon>
        <taxon>Insecta</taxon>
        <taxon>Pterygota</taxon>
        <taxon>Neoptera</taxon>
        <taxon>Paraneoptera</taxon>
        <taxon>Hemiptera</taxon>
        <taxon>Heteroptera</taxon>
        <taxon>Panheteroptera</taxon>
        <taxon>Cimicomorpha</taxon>
        <taxon>Miridae</taxon>
        <taxon>Mirini</taxon>
        <taxon>Lygus</taxon>
    </lineage>
</organism>
<dbReference type="InterPro" id="IPR029676">
    <property type="entry name" value="CFAP221"/>
</dbReference>
<protein>
    <submittedName>
        <fullName evidence="1">Primary ciliary dyskinesia protein 1</fullName>
    </submittedName>
</protein>
<dbReference type="EMBL" id="GBHO01030329">
    <property type="protein sequence ID" value="JAG13275.1"/>
    <property type="molecule type" value="Transcribed_RNA"/>
</dbReference>
<reference evidence="1" key="1">
    <citation type="journal article" date="2014" name="PLoS ONE">
        <title>Transcriptome-Based Identification of ABC Transporters in the Western Tarnished Plant Bug Lygus hesperus.</title>
        <authorList>
            <person name="Hull J.J."/>
            <person name="Chaney K."/>
            <person name="Geib S.M."/>
            <person name="Fabrick J.A."/>
            <person name="Brent C.S."/>
            <person name="Walsh D."/>
            <person name="Lavine L.C."/>
        </authorList>
    </citation>
    <scope>NUCLEOTIDE SEQUENCE</scope>
</reference>
<evidence type="ECO:0000313" key="1">
    <source>
        <dbReference type="EMBL" id="JAG13275.1"/>
    </source>
</evidence>
<dbReference type="GO" id="GO:0097729">
    <property type="term" value="C:9+2 motile cilium"/>
    <property type="evidence" value="ECO:0007669"/>
    <property type="project" value="TreeGrafter"/>
</dbReference>
<dbReference type="GO" id="GO:0003341">
    <property type="term" value="P:cilium movement"/>
    <property type="evidence" value="ECO:0007669"/>
    <property type="project" value="InterPro"/>
</dbReference>
<accession>A0A0A9X862</accession>
<dbReference type="AlphaFoldDB" id="A0A0A9X862"/>
<dbReference type="PANTHER" id="PTHR46500:SF1">
    <property type="entry name" value="CILIA- AND FLAGELLA-ASSOCIATED PROTEIN 221"/>
    <property type="match status" value="1"/>
</dbReference>
<reference evidence="1" key="2">
    <citation type="submission" date="2014-07" db="EMBL/GenBank/DDBJ databases">
        <authorList>
            <person name="Hull J."/>
        </authorList>
    </citation>
    <scope>NUCLEOTIDE SEQUENCE</scope>
</reference>
<gene>
    <name evidence="1" type="primary">Gm101</name>
    <name evidence="1" type="ORF">CM83_2634</name>
</gene>
<evidence type="ECO:0000313" key="2">
    <source>
        <dbReference type="EMBL" id="JAG53588.1"/>
    </source>
</evidence>
<dbReference type="GO" id="GO:0044458">
    <property type="term" value="P:motile cilium assembly"/>
    <property type="evidence" value="ECO:0007669"/>
    <property type="project" value="TreeGrafter"/>
</dbReference>
<sequence>MNFGHVPLGQKRVRKIVLRPLKSDMPYIFMCGGSNQDLVITPTRGVVRTGGPPAEISISYKPTAYITLHAEVSLYLPSVIFNPYVFTVTAYTEPGFARTEVLKKPSDEKMIINPLREKVFTHPTWLLKQPKFILPKKTLPIWSQHKSNKLLFKQMKVKRSPFELLGPLGRHLDEEESIVKAKEQKFFEGVTLVHRQNYLAPYHTRTKLRPVDTPVLDRGPLWSEYMKQYDIPTYNNHGEPLYIRQRTVKWMELENKLHRFTDRLPNIWFPRYVTMGKFIEAGRRIIHKNRLMKVLKKLRQLTKEKVVAFETPPVEPF</sequence>
<reference evidence="2" key="3">
    <citation type="submission" date="2014-09" db="EMBL/GenBank/DDBJ databases">
        <authorList>
            <person name="Magalhaes I.L.F."/>
            <person name="Oliveira U."/>
            <person name="Santos F.R."/>
            <person name="Vidigal T.H.D.A."/>
            <person name="Brescovit A.D."/>
            <person name="Santos A.J."/>
        </authorList>
    </citation>
    <scope>NUCLEOTIDE SEQUENCE</scope>
</reference>
<dbReference type="PANTHER" id="PTHR46500">
    <property type="entry name" value="CILIA- AND FLAGELLA-ASSOCIATED PROTEIN 221"/>
    <property type="match status" value="1"/>
</dbReference>